<dbReference type="EMBL" id="NOXF01000002">
    <property type="protein sequence ID" value="PEQ25378.1"/>
    <property type="molecule type" value="Genomic_DNA"/>
</dbReference>
<keyword evidence="2" id="KW-1185">Reference proteome</keyword>
<name>A0A855A875_9FIRM</name>
<evidence type="ECO:0000313" key="1">
    <source>
        <dbReference type="EMBL" id="PEQ25378.1"/>
    </source>
</evidence>
<reference evidence="1 2" key="1">
    <citation type="submission" date="2017-07" db="EMBL/GenBank/DDBJ databases">
        <title>Prevalence of linear plasmids in Cutibacterium (Propionibacterium) acnes isolates obtained from prostatic tissue.</title>
        <authorList>
            <person name="Davidsson S."/>
            <person name="Carlsson J."/>
            <person name="Molling P."/>
            <person name="Andren O."/>
            <person name="Andersson S.-O."/>
            <person name="Brzuszkiewicz E."/>
            <person name="Poehlein A."/>
            <person name="Al-Zeer M."/>
            <person name="Brinkmann V."/>
            <person name="Scavenius C."/>
            <person name="Nazipi S."/>
            <person name="Soderquist B."/>
            <person name="Bruggemann H."/>
        </authorList>
    </citation>
    <scope>NUCLEOTIDE SEQUENCE [LARGE SCALE GENOMIC DNA]</scope>
    <source>
        <strain evidence="1 2">DSM 753</strain>
    </source>
</reference>
<accession>A0A855A875</accession>
<gene>
    <name evidence="1" type="ORF">CH238_04975</name>
</gene>
<evidence type="ECO:0000313" key="2">
    <source>
        <dbReference type="Proteomes" id="UP000220611"/>
    </source>
</evidence>
<sequence length="71" mass="8051">MGEPVRPAEGLFLEHRMKQALLGRSRVKSREGSALRFWNLRLPAAEIFKSAGSLWKKGGLTCVCRTAFYRN</sequence>
<dbReference type="AlphaFoldDB" id="A0A855A875"/>
<proteinExistence type="predicted"/>
<comment type="caution">
    <text evidence="1">The sequence shown here is derived from an EMBL/GenBank/DDBJ whole genome shotgun (WGS) entry which is preliminary data.</text>
</comment>
<organism evidence="1 2">
    <name type="scientific">[Clostridium] leptum DSM 753</name>
    <dbReference type="NCBI Taxonomy" id="428125"/>
    <lineage>
        <taxon>Bacteria</taxon>
        <taxon>Bacillati</taxon>
        <taxon>Bacillota</taxon>
        <taxon>Clostridia</taxon>
        <taxon>Eubacteriales</taxon>
        <taxon>Oscillospiraceae</taxon>
        <taxon>Oscillospiraceae incertae sedis</taxon>
    </lineage>
</organism>
<dbReference type="Proteomes" id="UP000220611">
    <property type="component" value="Unassembled WGS sequence"/>
</dbReference>
<protein>
    <submittedName>
        <fullName evidence="1">Uncharacterized protein</fullName>
    </submittedName>
</protein>